<evidence type="ECO:0000313" key="2">
    <source>
        <dbReference type="Proteomes" id="UP001163321"/>
    </source>
</evidence>
<dbReference type="Proteomes" id="UP001163321">
    <property type="component" value="Chromosome 5"/>
</dbReference>
<organism evidence="1 2">
    <name type="scientific">Peronosclerospora sorghi</name>
    <dbReference type="NCBI Taxonomy" id="230839"/>
    <lineage>
        <taxon>Eukaryota</taxon>
        <taxon>Sar</taxon>
        <taxon>Stramenopiles</taxon>
        <taxon>Oomycota</taxon>
        <taxon>Peronosporomycetes</taxon>
        <taxon>Peronosporales</taxon>
        <taxon>Peronosporaceae</taxon>
        <taxon>Peronosclerospora</taxon>
    </lineage>
</organism>
<name>A0ACC0W1P2_9STRA</name>
<reference evidence="1 2" key="1">
    <citation type="journal article" date="2022" name="bioRxiv">
        <title>The genome of the oomycete Peronosclerospora sorghi, a cosmopolitan pathogen of maize and sorghum, is inflated with dispersed pseudogenes.</title>
        <authorList>
            <person name="Fletcher K."/>
            <person name="Martin F."/>
            <person name="Isakeit T."/>
            <person name="Cavanaugh K."/>
            <person name="Magill C."/>
            <person name="Michelmore R."/>
        </authorList>
    </citation>
    <scope>NUCLEOTIDE SEQUENCE [LARGE SCALE GENOMIC DNA]</scope>
    <source>
        <strain evidence="1">P6</strain>
    </source>
</reference>
<gene>
    <name evidence="1" type="ORF">PsorP6_008971</name>
</gene>
<keyword evidence="2" id="KW-1185">Reference proteome</keyword>
<dbReference type="EMBL" id="CM047584">
    <property type="protein sequence ID" value="KAI9912019.1"/>
    <property type="molecule type" value="Genomic_DNA"/>
</dbReference>
<protein>
    <submittedName>
        <fullName evidence="1">Uncharacterized protein</fullName>
    </submittedName>
</protein>
<accession>A0ACC0W1P2</accession>
<sequence length="358" mass="40706">MNKKEDDENASKSRLARDEWMSMSFETFNSVSKASIERALEMEYESKKQKHHEKVDAGMRDPVTGLIYGLYDPKQPDTNQNLVGKDQLKDESGDDMPIMEDGGASWRAKLERVVTERFGNVRDLVKRASGSPNENAQLHNKRDEVSECQTLSKRRDPTDKNVLATYSKRVQRTVIPTDGEVTNEKEERINYNSLPDFEDRPSDSQASDHGKSSKRRVNHQYSPSPSGSQEKMIQYTKATPAAKIEGKKRQAFLYGQQSGHFNENEAFAAELVDANKEDRKAALNKLAARALRAQMMGNTTLFRKLREELNELEATVEQEKRATEVPHYEAVNGALPLLEKEDLRLGSRKGKKELRDDL</sequence>
<proteinExistence type="predicted"/>
<comment type="caution">
    <text evidence="1">The sequence shown here is derived from an EMBL/GenBank/DDBJ whole genome shotgun (WGS) entry which is preliminary data.</text>
</comment>
<evidence type="ECO:0000313" key="1">
    <source>
        <dbReference type="EMBL" id="KAI9912019.1"/>
    </source>
</evidence>